<dbReference type="EMBL" id="KI536312">
    <property type="protein sequence ID" value="ESR61409.1"/>
    <property type="molecule type" value="Genomic_DNA"/>
</dbReference>
<dbReference type="OMA" id="WNAGSEG"/>
<dbReference type="Gramene" id="ESR61409">
    <property type="protein sequence ID" value="ESR61409"/>
    <property type="gene ID" value="CICLE_v10016627mg"/>
</dbReference>
<dbReference type="KEGG" id="cic:CICLE_v10016627mg"/>
<evidence type="ECO:0000313" key="2">
    <source>
        <dbReference type="EMBL" id="ESR61409.1"/>
    </source>
</evidence>
<feature type="transmembrane region" description="Helical" evidence="1">
    <location>
        <begin position="187"/>
        <end position="206"/>
    </location>
</feature>
<accession>V4W5Q7</accession>
<keyword evidence="1" id="KW-0812">Transmembrane</keyword>
<dbReference type="InParanoid" id="V4W5Q7"/>
<keyword evidence="3" id="KW-1185">Reference proteome</keyword>
<reference evidence="2 3" key="1">
    <citation type="submission" date="2013-10" db="EMBL/GenBank/DDBJ databases">
        <authorList>
            <consortium name="International Citrus Genome Consortium"/>
            <person name="Jenkins J."/>
            <person name="Schmutz J."/>
            <person name="Prochnik S."/>
            <person name="Rokhsar D."/>
            <person name="Gmitter F."/>
            <person name="Ollitrault P."/>
            <person name="Machado M."/>
            <person name="Talon M."/>
            <person name="Wincker P."/>
            <person name="Jaillon O."/>
            <person name="Morgante M."/>
        </authorList>
    </citation>
    <scope>NUCLEOTIDE SEQUENCE</scope>
    <source>
        <strain evidence="3">cv. Clemenules</strain>
    </source>
</reference>
<keyword evidence="1" id="KW-1133">Transmembrane helix</keyword>
<evidence type="ECO:0000256" key="1">
    <source>
        <dbReference type="SAM" id="Phobius"/>
    </source>
</evidence>
<gene>
    <name evidence="2" type="ORF">CICLE_v10016627mg</name>
</gene>
<dbReference type="Proteomes" id="UP000030687">
    <property type="component" value="Unassembled WGS sequence"/>
</dbReference>
<keyword evidence="1" id="KW-0472">Membrane</keyword>
<dbReference type="AlphaFoldDB" id="V4W5Q7"/>
<sequence length="219" mass="24529">MKQRSTQKEINANNLVCFVLFCFGKLDSDLSLDGISKFIPRTRRHHNLKLLEINGAIAVTVDAAYHSPALSEGTVVPQAPQHLVQFLGGNGSVPVNVVHRKRIFQILHHLRGINALGVQLHELVEVDEPVPVRVYLPHHLLQLLLRGSVSQAGQDGPQLRRRDLAVSVRIEFVENLSEFMHVRDDHIIIIITTAVAPVAVASSGGCRYQRMRRMLRSIR</sequence>
<protein>
    <submittedName>
        <fullName evidence="2">Uncharacterized protein</fullName>
    </submittedName>
</protein>
<evidence type="ECO:0000313" key="3">
    <source>
        <dbReference type="Proteomes" id="UP000030687"/>
    </source>
</evidence>
<name>V4W5Q7_CITCL</name>
<organism evidence="2 3">
    <name type="scientific">Citrus clementina</name>
    <name type="common">Clementine</name>
    <name type="synonym">Citrus deliciosa x Citrus sinensis</name>
    <dbReference type="NCBI Taxonomy" id="85681"/>
    <lineage>
        <taxon>Eukaryota</taxon>
        <taxon>Viridiplantae</taxon>
        <taxon>Streptophyta</taxon>
        <taxon>Embryophyta</taxon>
        <taxon>Tracheophyta</taxon>
        <taxon>Spermatophyta</taxon>
        <taxon>Magnoliopsida</taxon>
        <taxon>eudicotyledons</taxon>
        <taxon>Gunneridae</taxon>
        <taxon>Pentapetalae</taxon>
        <taxon>rosids</taxon>
        <taxon>malvids</taxon>
        <taxon>Sapindales</taxon>
        <taxon>Rutaceae</taxon>
        <taxon>Aurantioideae</taxon>
        <taxon>Citrus</taxon>
    </lineage>
</organism>
<proteinExistence type="predicted"/>